<evidence type="ECO:0000313" key="4">
    <source>
        <dbReference type="Proteomes" id="UP001206925"/>
    </source>
</evidence>
<keyword evidence="4" id="KW-1185">Reference proteome</keyword>
<comment type="caution">
    <text evidence="3">The sequence shown here is derived from an EMBL/GenBank/DDBJ whole genome shotgun (WGS) entry which is preliminary data.</text>
</comment>
<dbReference type="EMBL" id="JAMZMK010009929">
    <property type="protein sequence ID" value="KAI7733692.1"/>
    <property type="molecule type" value="Genomic_DNA"/>
</dbReference>
<accession>A0AAD5G9M4</accession>
<dbReference type="AlphaFoldDB" id="A0AAD5G9M4"/>
<evidence type="ECO:0000256" key="1">
    <source>
        <dbReference type="SAM" id="Coils"/>
    </source>
</evidence>
<keyword evidence="1" id="KW-0175">Coiled coil</keyword>
<feature type="non-terminal residue" evidence="3">
    <location>
        <position position="263"/>
    </location>
</feature>
<proteinExistence type="predicted"/>
<dbReference type="InterPro" id="IPR021885">
    <property type="entry name" value="DUF3496"/>
</dbReference>
<gene>
    <name evidence="3" type="ORF">M8C21_018670</name>
</gene>
<evidence type="ECO:0000259" key="2">
    <source>
        <dbReference type="Pfam" id="PF12001"/>
    </source>
</evidence>
<name>A0AAD5G9M4_AMBAR</name>
<feature type="domain" description="DUF3496" evidence="2">
    <location>
        <begin position="135"/>
        <end position="191"/>
    </location>
</feature>
<evidence type="ECO:0000313" key="3">
    <source>
        <dbReference type="EMBL" id="KAI7733692.1"/>
    </source>
</evidence>
<sequence length="263" mass="30387">VAIDKEGRKELFKSRSSDMCKSGKREKVIRPKGFEIPSRVVPKRSHQRFMDGNDTEFFPNKKQAVEIPHPKSYTALLKSNVYCENSSTFPSVTGQYSERFFDNEPPRTTNLFGIDTTFGGFSYGGIRKQLEIDLNINEKEVDKYRELYESEQEKRLTLERDLNHCKVNLENIRKPFSQQQQQMRSMEEHLSLFLDKCPELENRTAMENCLEECLVETESFVSDTIRVSNLRSEDIAATHMSMDAAFQPDTSVLKSSANGTWIQ</sequence>
<dbReference type="Pfam" id="PF12001">
    <property type="entry name" value="DUF3496"/>
    <property type="match status" value="1"/>
</dbReference>
<organism evidence="3 4">
    <name type="scientific">Ambrosia artemisiifolia</name>
    <name type="common">Common ragweed</name>
    <dbReference type="NCBI Taxonomy" id="4212"/>
    <lineage>
        <taxon>Eukaryota</taxon>
        <taxon>Viridiplantae</taxon>
        <taxon>Streptophyta</taxon>
        <taxon>Embryophyta</taxon>
        <taxon>Tracheophyta</taxon>
        <taxon>Spermatophyta</taxon>
        <taxon>Magnoliopsida</taxon>
        <taxon>eudicotyledons</taxon>
        <taxon>Gunneridae</taxon>
        <taxon>Pentapetalae</taxon>
        <taxon>asterids</taxon>
        <taxon>campanulids</taxon>
        <taxon>Asterales</taxon>
        <taxon>Asteraceae</taxon>
        <taxon>Asteroideae</taxon>
        <taxon>Heliantheae alliance</taxon>
        <taxon>Heliantheae</taxon>
        <taxon>Ambrosia</taxon>
    </lineage>
</organism>
<protein>
    <recommendedName>
        <fullName evidence="2">DUF3496 domain-containing protein</fullName>
    </recommendedName>
</protein>
<dbReference type="Proteomes" id="UP001206925">
    <property type="component" value="Unassembled WGS sequence"/>
</dbReference>
<feature type="coiled-coil region" evidence="1">
    <location>
        <begin position="127"/>
        <end position="161"/>
    </location>
</feature>
<reference evidence="3" key="1">
    <citation type="submission" date="2022-06" db="EMBL/GenBank/DDBJ databases">
        <title>Uncovering the hologenomic basis of an extraordinary plant invasion.</title>
        <authorList>
            <person name="Bieker V.C."/>
            <person name="Martin M.D."/>
            <person name="Gilbert T."/>
            <person name="Hodgins K."/>
            <person name="Battlay P."/>
            <person name="Petersen B."/>
            <person name="Wilson J."/>
        </authorList>
    </citation>
    <scope>NUCLEOTIDE SEQUENCE</scope>
    <source>
        <strain evidence="3">AA19_3_7</strain>
        <tissue evidence="3">Leaf</tissue>
    </source>
</reference>